<keyword evidence="5 7" id="KW-0808">Transferase</keyword>
<dbReference type="PANTHER" id="PTHR10695">
    <property type="entry name" value="DEPHOSPHO-COA KINASE-RELATED"/>
    <property type="match status" value="1"/>
</dbReference>
<evidence type="ECO:0000256" key="2">
    <source>
        <dbReference type="ARBA" id="ARBA00022741"/>
    </source>
</evidence>
<evidence type="ECO:0000313" key="7">
    <source>
        <dbReference type="EMBL" id="AMM41919.1"/>
    </source>
</evidence>
<proteinExistence type="inferred from homology"/>
<dbReference type="InterPro" id="IPR001977">
    <property type="entry name" value="Depp_CoAkinase"/>
</dbReference>
<protein>
    <recommendedName>
        <fullName evidence="5 6">Dephospho-CoA kinase</fullName>
        <ecNumber evidence="5 6">2.7.1.24</ecNumber>
    </recommendedName>
    <alternativeName>
        <fullName evidence="5">Dephosphocoenzyme A kinase</fullName>
    </alternativeName>
</protein>
<dbReference type="Gene3D" id="3.40.50.300">
    <property type="entry name" value="P-loop containing nucleotide triphosphate hydrolases"/>
    <property type="match status" value="1"/>
</dbReference>
<evidence type="ECO:0000313" key="8">
    <source>
        <dbReference type="Proteomes" id="UP000070560"/>
    </source>
</evidence>
<dbReference type="InterPro" id="IPR027417">
    <property type="entry name" value="P-loop_NTPase"/>
</dbReference>
<comment type="function">
    <text evidence="5">Catalyzes the phosphorylation of the 3'-hydroxyl group of dephosphocoenzyme A to form coenzyme A.</text>
</comment>
<dbReference type="GO" id="GO:0004140">
    <property type="term" value="F:dephospho-CoA kinase activity"/>
    <property type="evidence" value="ECO:0007669"/>
    <property type="project" value="UniProtKB-UniRule"/>
</dbReference>
<keyword evidence="5 7" id="KW-0418">Kinase</keyword>
<comment type="pathway">
    <text evidence="5">Cofactor biosynthesis; coenzyme A biosynthesis; CoA from (R)-pantothenate: step 5/5.</text>
</comment>
<name>A0A7U4TIF1_DESA2</name>
<reference evidence="7 8" key="1">
    <citation type="submission" date="2015-10" db="EMBL/GenBank/DDBJ databases">
        <title>Candidatus Desulfofervidus auxilii, a hydrogenotrophic sulfate-reducing bacterium involved in the thermophilic anaerobic oxidation of methane.</title>
        <authorList>
            <person name="Krukenberg V."/>
            <person name="Richter M."/>
            <person name="Wegener G."/>
        </authorList>
    </citation>
    <scope>NUCLEOTIDE SEQUENCE [LARGE SCALE GENOMIC DNA]</scope>
    <source>
        <strain evidence="7 8">HS1</strain>
    </source>
</reference>
<dbReference type="Proteomes" id="UP000070560">
    <property type="component" value="Chromosome"/>
</dbReference>
<feature type="binding site" evidence="5">
    <location>
        <begin position="11"/>
        <end position="16"/>
    </location>
    <ligand>
        <name>ATP</name>
        <dbReference type="ChEBI" id="CHEBI:30616"/>
    </ligand>
</feature>
<dbReference type="GO" id="GO:0005737">
    <property type="term" value="C:cytoplasm"/>
    <property type="evidence" value="ECO:0007669"/>
    <property type="project" value="UniProtKB-SubCell"/>
</dbReference>
<dbReference type="UniPathway" id="UPA00241">
    <property type="reaction ID" value="UER00356"/>
</dbReference>
<keyword evidence="4 5" id="KW-0173">Coenzyme A biosynthesis</keyword>
<dbReference type="EC" id="2.7.1.24" evidence="5 6"/>
<comment type="similarity">
    <text evidence="1 5">Belongs to the CoaE family.</text>
</comment>
<organism evidence="7 8">
    <name type="scientific">Desulfofervidus auxilii</name>
    <dbReference type="NCBI Taxonomy" id="1621989"/>
    <lineage>
        <taxon>Bacteria</taxon>
        <taxon>Pseudomonadati</taxon>
        <taxon>Thermodesulfobacteriota</taxon>
        <taxon>Candidatus Desulfofervidia</taxon>
        <taxon>Candidatus Desulfofervidales</taxon>
        <taxon>Candidatus Desulfofervidaceae</taxon>
        <taxon>Candidatus Desulfofervidus</taxon>
    </lineage>
</organism>
<dbReference type="KEGG" id="daw:HS1_002133"/>
<accession>A0A7U4TIF1</accession>
<dbReference type="PANTHER" id="PTHR10695:SF46">
    <property type="entry name" value="BIFUNCTIONAL COENZYME A SYNTHASE-RELATED"/>
    <property type="match status" value="1"/>
</dbReference>
<dbReference type="SUPFAM" id="SSF52540">
    <property type="entry name" value="P-loop containing nucleoside triphosphate hydrolases"/>
    <property type="match status" value="1"/>
</dbReference>
<evidence type="ECO:0000256" key="5">
    <source>
        <dbReference type="HAMAP-Rule" id="MF_00376"/>
    </source>
</evidence>
<keyword evidence="8" id="KW-1185">Reference proteome</keyword>
<dbReference type="OrthoDB" id="9812943at2"/>
<evidence type="ECO:0000256" key="6">
    <source>
        <dbReference type="NCBIfam" id="TIGR00152"/>
    </source>
</evidence>
<evidence type="ECO:0000256" key="4">
    <source>
        <dbReference type="ARBA" id="ARBA00022993"/>
    </source>
</evidence>
<dbReference type="CDD" id="cd02022">
    <property type="entry name" value="DPCK"/>
    <property type="match status" value="1"/>
</dbReference>
<dbReference type="NCBIfam" id="TIGR00152">
    <property type="entry name" value="dephospho-CoA kinase"/>
    <property type="match status" value="1"/>
</dbReference>
<keyword evidence="3 5" id="KW-0067">ATP-binding</keyword>
<evidence type="ECO:0000256" key="1">
    <source>
        <dbReference type="ARBA" id="ARBA00009018"/>
    </source>
</evidence>
<dbReference type="GO" id="GO:0005524">
    <property type="term" value="F:ATP binding"/>
    <property type="evidence" value="ECO:0007669"/>
    <property type="project" value="UniProtKB-UniRule"/>
</dbReference>
<evidence type="ECO:0000256" key="3">
    <source>
        <dbReference type="ARBA" id="ARBA00022840"/>
    </source>
</evidence>
<comment type="catalytic activity">
    <reaction evidence="5">
        <text>3'-dephospho-CoA + ATP = ADP + CoA + H(+)</text>
        <dbReference type="Rhea" id="RHEA:18245"/>
        <dbReference type="ChEBI" id="CHEBI:15378"/>
        <dbReference type="ChEBI" id="CHEBI:30616"/>
        <dbReference type="ChEBI" id="CHEBI:57287"/>
        <dbReference type="ChEBI" id="CHEBI:57328"/>
        <dbReference type="ChEBI" id="CHEBI:456216"/>
        <dbReference type="EC" id="2.7.1.24"/>
    </reaction>
</comment>
<dbReference type="RefSeq" id="WP_066065182.1">
    <property type="nucleotide sequence ID" value="NZ_CP013015.1"/>
</dbReference>
<dbReference type="HAMAP" id="MF_00376">
    <property type="entry name" value="Dephospho_CoA_kinase"/>
    <property type="match status" value="1"/>
</dbReference>
<dbReference type="EMBL" id="CP013015">
    <property type="protein sequence ID" value="AMM41919.1"/>
    <property type="molecule type" value="Genomic_DNA"/>
</dbReference>
<dbReference type="AlphaFoldDB" id="A0A7U4TIF1"/>
<keyword evidence="5" id="KW-0963">Cytoplasm</keyword>
<dbReference type="Pfam" id="PF01121">
    <property type="entry name" value="CoaE"/>
    <property type="match status" value="1"/>
</dbReference>
<comment type="subcellular location">
    <subcellularLocation>
        <location evidence="5">Cytoplasm</location>
    </subcellularLocation>
</comment>
<dbReference type="PROSITE" id="PS51219">
    <property type="entry name" value="DPCK"/>
    <property type="match status" value="1"/>
</dbReference>
<sequence length="203" mass="23508">MLKIALTGSPGSGKTTVSEMFKALGAEVINADKICHNFFIPCQKSYHEIVNYFGKECLNPDKTLNTSYLRQRLISSKKDKQILETILHPRIYAKIMEILNQLKEKLVIIEIPLLFEVGWESDFDKVIVVYASKERCLSRLQKKGLSLQEAEKILALQWPIEKKINKAHFVIDNNGDLNTTEKQVKEIWRKLITDYFKVAFYLK</sequence>
<keyword evidence="2 5" id="KW-0547">Nucleotide-binding</keyword>
<gene>
    <name evidence="5" type="primary">coaE</name>
    <name evidence="7" type="ORF">HS1_002133</name>
</gene>
<dbReference type="GO" id="GO:0015937">
    <property type="term" value="P:coenzyme A biosynthetic process"/>
    <property type="evidence" value="ECO:0007669"/>
    <property type="project" value="UniProtKB-UniRule"/>
</dbReference>